<accession>A0A4Q2R4N6</accession>
<evidence type="ECO:0000259" key="10">
    <source>
        <dbReference type="PROSITE" id="PS50887"/>
    </source>
</evidence>
<dbReference type="CDD" id="cd01949">
    <property type="entry name" value="GGDEF"/>
    <property type="match status" value="1"/>
</dbReference>
<keyword evidence="3" id="KW-1003">Cell membrane</keyword>
<dbReference type="Pfam" id="PF02743">
    <property type="entry name" value="dCache_1"/>
    <property type="match status" value="1"/>
</dbReference>
<dbReference type="SUPFAM" id="SSF55073">
    <property type="entry name" value="Nucleotide cyclase"/>
    <property type="match status" value="1"/>
</dbReference>
<keyword evidence="12" id="KW-1185">Reference proteome</keyword>
<dbReference type="GO" id="GO:0005886">
    <property type="term" value="C:plasma membrane"/>
    <property type="evidence" value="ECO:0007669"/>
    <property type="project" value="UniProtKB-SubCell"/>
</dbReference>
<keyword evidence="4 9" id="KW-0812">Transmembrane</keyword>
<dbReference type="InterPro" id="IPR050469">
    <property type="entry name" value="Diguanylate_Cyclase"/>
</dbReference>
<dbReference type="SMART" id="SM00267">
    <property type="entry name" value="GGDEF"/>
    <property type="match status" value="1"/>
</dbReference>
<evidence type="ECO:0000256" key="3">
    <source>
        <dbReference type="ARBA" id="ARBA00022475"/>
    </source>
</evidence>
<evidence type="ECO:0000256" key="6">
    <source>
        <dbReference type="ARBA" id="ARBA00023136"/>
    </source>
</evidence>
<feature type="compositionally biased region" description="Low complexity" evidence="8">
    <location>
        <begin position="502"/>
        <end position="513"/>
    </location>
</feature>
<dbReference type="Gene3D" id="3.30.450.20">
    <property type="entry name" value="PAS domain"/>
    <property type="match status" value="2"/>
</dbReference>
<evidence type="ECO:0000256" key="9">
    <source>
        <dbReference type="SAM" id="Phobius"/>
    </source>
</evidence>
<dbReference type="Gene3D" id="3.30.70.270">
    <property type="match status" value="1"/>
</dbReference>
<dbReference type="InterPro" id="IPR000160">
    <property type="entry name" value="GGDEF_dom"/>
</dbReference>
<reference evidence="11 12" key="2">
    <citation type="submission" date="2019-02" db="EMBL/GenBank/DDBJ databases">
        <title>'Lichenibacterium ramalinii' gen. nov. sp. nov., 'Lichenibacterium minor' gen. nov. sp. nov.</title>
        <authorList>
            <person name="Pankratov T."/>
        </authorList>
    </citation>
    <scope>NUCLEOTIDE SEQUENCE [LARGE SCALE GENOMIC DNA]</scope>
    <source>
        <strain evidence="11 12">RmlP001</strain>
    </source>
</reference>
<comment type="catalytic activity">
    <reaction evidence="7">
        <text>2 GTP = 3',3'-c-di-GMP + 2 diphosphate</text>
        <dbReference type="Rhea" id="RHEA:24898"/>
        <dbReference type="ChEBI" id="CHEBI:33019"/>
        <dbReference type="ChEBI" id="CHEBI:37565"/>
        <dbReference type="ChEBI" id="CHEBI:58805"/>
        <dbReference type="EC" id="2.7.7.65"/>
    </reaction>
</comment>
<dbReference type="InterPro" id="IPR029787">
    <property type="entry name" value="Nucleotide_cyclase"/>
</dbReference>
<feature type="domain" description="GGDEF" evidence="10">
    <location>
        <begin position="363"/>
        <end position="499"/>
    </location>
</feature>
<evidence type="ECO:0000256" key="5">
    <source>
        <dbReference type="ARBA" id="ARBA00022989"/>
    </source>
</evidence>
<evidence type="ECO:0000256" key="2">
    <source>
        <dbReference type="ARBA" id="ARBA00012528"/>
    </source>
</evidence>
<evidence type="ECO:0000313" key="12">
    <source>
        <dbReference type="Proteomes" id="UP000289411"/>
    </source>
</evidence>
<dbReference type="EMBL" id="QYBC01000037">
    <property type="protein sequence ID" value="RYB01506.1"/>
    <property type="molecule type" value="Genomic_DNA"/>
</dbReference>
<dbReference type="Pfam" id="PF00990">
    <property type="entry name" value="GGDEF"/>
    <property type="match status" value="1"/>
</dbReference>
<dbReference type="GO" id="GO:0043709">
    <property type="term" value="P:cell adhesion involved in single-species biofilm formation"/>
    <property type="evidence" value="ECO:0007669"/>
    <property type="project" value="TreeGrafter"/>
</dbReference>
<dbReference type="CDD" id="cd12914">
    <property type="entry name" value="PDC1_DGC_like"/>
    <property type="match status" value="1"/>
</dbReference>
<gene>
    <name evidence="11" type="ORF">D3272_25795</name>
</gene>
<sequence length="513" mass="54747">MHDRFTRLLTIAATRGGRTALLWSATAVLVAICLVFGSVMAAWHADVGRALGASEQNVSSSVAHEVDRNVELLDLSIRAVAQQWGNEEVRALAPHLRDMVLFDNALRAPGFGTILVIDRDGRIVAGSTAGWSPEIKLDDRDYFKVQATSPDIGLFVSKPFVSRISNRRNVALSRRITDGAGQFAGVVMGTIDLDYICHFYEGLTTGTENAVALVRLDGTVMAREPRMASDAHRWVGDRDGFNLMRATRSGTFEGASPFDGRPGIISFNRIGNLPLIQVVEVGSEGAYASWWRRAVSVAGLLAFLCFCVLALCLALTMELGRRAAAEATLGRLADTDPLTGLANRRSFDAALSTAWSESAASGEPVALLMADADAFKAYNDLFGHQAGDEILLRIAGCLDGLARERGGVACRWGGEEFVVVLRGVAEPEALALADELCRAVRGLGLEHPRGVGGVVTVSVGVATAMPSTDLSTRALLTSADAALYRAKAEGRDCSRARPRPRQAPAEARAVSLG</sequence>
<evidence type="ECO:0000256" key="1">
    <source>
        <dbReference type="ARBA" id="ARBA00004651"/>
    </source>
</evidence>
<protein>
    <recommendedName>
        <fullName evidence="2">diguanylate cyclase</fullName>
        <ecNumber evidence="2">2.7.7.65</ecNumber>
    </recommendedName>
</protein>
<evidence type="ECO:0000256" key="7">
    <source>
        <dbReference type="ARBA" id="ARBA00034247"/>
    </source>
</evidence>
<dbReference type="EC" id="2.7.7.65" evidence="2"/>
<evidence type="ECO:0000256" key="4">
    <source>
        <dbReference type="ARBA" id="ARBA00022692"/>
    </source>
</evidence>
<dbReference type="InterPro" id="IPR033479">
    <property type="entry name" value="dCache_1"/>
</dbReference>
<reference evidence="11 12" key="1">
    <citation type="submission" date="2018-09" db="EMBL/GenBank/DDBJ databases">
        <authorList>
            <person name="Grouzdev D.S."/>
            <person name="Krutkina M.S."/>
        </authorList>
    </citation>
    <scope>NUCLEOTIDE SEQUENCE [LARGE SCALE GENOMIC DNA]</scope>
    <source>
        <strain evidence="11 12">RmlP001</strain>
    </source>
</reference>
<evidence type="ECO:0000256" key="8">
    <source>
        <dbReference type="SAM" id="MobiDB-lite"/>
    </source>
</evidence>
<dbReference type="AlphaFoldDB" id="A0A4Q2R4N6"/>
<evidence type="ECO:0000313" key="11">
    <source>
        <dbReference type="EMBL" id="RYB01506.1"/>
    </source>
</evidence>
<dbReference type="OrthoDB" id="9812260at2"/>
<dbReference type="RefSeq" id="WP_129222118.1">
    <property type="nucleotide sequence ID" value="NZ_QYBC01000037.1"/>
</dbReference>
<dbReference type="FunFam" id="3.30.70.270:FF:000001">
    <property type="entry name" value="Diguanylate cyclase domain protein"/>
    <property type="match status" value="1"/>
</dbReference>
<dbReference type="NCBIfam" id="TIGR00254">
    <property type="entry name" value="GGDEF"/>
    <property type="match status" value="1"/>
</dbReference>
<keyword evidence="6 9" id="KW-0472">Membrane</keyword>
<organism evidence="11 12">
    <name type="scientific">Lichenibacterium ramalinae</name>
    <dbReference type="NCBI Taxonomy" id="2316527"/>
    <lineage>
        <taxon>Bacteria</taxon>
        <taxon>Pseudomonadati</taxon>
        <taxon>Pseudomonadota</taxon>
        <taxon>Alphaproteobacteria</taxon>
        <taxon>Hyphomicrobiales</taxon>
        <taxon>Lichenihabitantaceae</taxon>
        <taxon>Lichenibacterium</taxon>
    </lineage>
</organism>
<dbReference type="Proteomes" id="UP000289411">
    <property type="component" value="Unassembled WGS sequence"/>
</dbReference>
<dbReference type="CDD" id="cd12915">
    <property type="entry name" value="PDC2_DGC_like"/>
    <property type="match status" value="1"/>
</dbReference>
<proteinExistence type="predicted"/>
<feature type="transmembrane region" description="Helical" evidence="9">
    <location>
        <begin position="290"/>
        <end position="315"/>
    </location>
</feature>
<dbReference type="PANTHER" id="PTHR45138">
    <property type="entry name" value="REGULATORY COMPONENTS OF SENSORY TRANSDUCTION SYSTEM"/>
    <property type="match status" value="1"/>
</dbReference>
<keyword evidence="5 9" id="KW-1133">Transmembrane helix</keyword>
<feature type="region of interest" description="Disordered" evidence="8">
    <location>
        <begin position="492"/>
        <end position="513"/>
    </location>
</feature>
<dbReference type="InterPro" id="IPR043128">
    <property type="entry name" value="Rev_trsase/Diguanyl_cyclase"/>
</dbReference>
<dbReference type="GO" id="GO:0052621">
    <property type="term" value="F:diguanylate cyclase activity"/>
    <property type="evidence" value="ECO:0007669"/>
    <property type="project" value="UniProtKB-EC"/>
</dbReference>
<dbReference type="PANTHER" id="PTHR45138:SF9">
    <property type="entry name" value="DIGUANYLATE CYCLASE DGCM-RELATED"/>
    <property type="match status" value="1"/>
</dbReference>
<dbReference type="PROSITE" id="PS50887">
    <property type="entry name" value="GGDEF"/>
    <property type="match status" value="1"/>
</dbReference>
<dbReference type="GO" id="GO:1902201">
    <property type="term" value="P:negative regulation of bacterial-type flagellum-dependent cell motility"/>
    <property type="evidence" value="ECO:0007669"/>
    <property type="project" value="TreeGrafter"/>
</dbReference>
<name>A0A4Q2R4N6_9HYPH</name>
<feature type="transmembrane region" description="Helical" evidence="9">
    <location>
        <begin position="21"/>
        <end position="43"/>
    </location>
</feature>
<comment type="subcellular location">
    <subcellularLocation>
        <location evidence="1">Cell membrane</location>
        <topology evidence="1">Multi-pass membrane protein</topology>
    </subcellularLocation>
</comment>
<comment type="caution">
    <text evidence="11">The sequence shown here is derived from an EMBL/GenBank/DDBJ whole genome shotgun (WGS) entry which is preliminary data.</text>
</comment>